<evidence type="ECO:0000259" key="1">
    <source>
        <dbReference type="Pfam" id="PF00107"/>
    </source>
</evidence>
<name>A0A7D8V2G1_VANHU</name>
<dbReference type="EMBL" id="QKWK01000004">
    <property type="protein sequence ID" value="TXT10993.1"/>
    <property type="molecule type" value="Genomic_DNA"/>
</dbReference>
<comment type="caution">
    <text evidence="2">The sequence shown here is derived from an EMBL/GenBank/DDBJ whole genome shotgun (WGS) entry which is preliminary data.</text>
</comment>
<evidence type="ECO:0000313" key="3">
    <source>
        <dbReference type="Proteomes" id="UP000473826"/>
    </source>
</evidence>
<proteinExistence type="predicted"/>
<dbReference type="PANTHER" id="PTHR45348">
    <property type="entry name" value="HYPOTHETICAL OXIDOREDUCTASE (EUROFUNG)"/>
    <property type="match status" value="1"/>
</dbReference>
<organism evidence="2 3">
    <name type="scientific">Vanrija humicola</name>
    <name type="common">Yeast</name>
    <name type="synonym">Cryptococcus humicola</name>
    <dbReference type="NCBI Taxonomy" id="5417"/>
    <lineage>
        <taxon>Eukaryota</taxon>
        <taxon>Fungi</taxon>
        <taxon>Dikarya</taxon>
        <taxon>Basidiomycota</taxon>
        <taxon>Agaricomycotina</taxon>
        <taxon>Tremellomycetes</taxon>
        <taxon>Trichosporonales</taxon>
        <taxon>Trichosporonaceae</taxon>
        <taxon>Vanrija</taxon>
    </lineage>
</organism>
<dbReference type="SUPFAM" id="SSF51735">
    <property type="entry name" value="NAD(P)-binding Rossmann-fold domains"/>
    <property type="match status" value="1"/>
</dbReference>
<dbReference type="Gene3D" id="3.40.50.720">
    <property type="entry name" value="NAD(P)-binding Rossmann-like Domain"/>
    <property type="match status" value="1"/>
</dbReference>
<dbReference type="InterPro" id="IPR047122">
    <property type="entry name" value="Trans-enoyl_RdTase-like"/>
</dbReference>
<dbReference type="AlphaFoldDB" id="A0A7D8V2G1"/>
<dbReference type="PANTHER" id="PTHR45348:SF7">
    <property type="entry name" value="ZINC BINDING OXIDOREDUCTASE, PUTATIVE-RELATED"/>
    <property type="match status" value="1"/>
</dbReference>
<dbReference type="Pfam" id="PF00107">
    <property type="entry name" value="ADH_zinc_N"/>
    <property type="match status" value="1"/>
</dbReference>
<gene>
    <name evidence="2" type="ORF">VHUM_01744</name>
</gene>
<dbReference type="InterPro" id="IPR036291">
    <property type="entry name" value="NAD(P)-bd_dom_sf"/>
</dbReference>
<accession>A0A7D8V2G1</accession>
<evidence type="ECO:0000313" key="2">
    <source>
        <dbReference type="EMBL" id="TXT10993.1"/>
    </source>
</evidence>
<dbReference type="InterPro" id="IPR013149">
    <property type="entry name" value="ADH-like_C"/>
</dbReference>
<dbReference type="OrthoDB" id="10257049at2759"/>
<dbReference type="Gene3D" id="3.90.180.10">
    <property type="entry name" value="Medium-chain alcohol dehydrogenases, catalytic domain"/>
    <property type="match status" value="1"/>
</dbReference>
<feature type="domain" description="Alcohol dehydrogenase-like C-terminal" evidence="1">
    <location>
        <begin position="1"/>
        <end position="80"/>
    </location>
</feature>
<sequence>MAIQLAKMMGYRVATAASPRNHDLVKSYGAELAFDYRSPTVVDDILAATGGGVPVAFDAIAEDVTIRISLAVTAQGGKLYGVLPASGDIKAARPDVEVSWPMNFTLFGKAYTFGFRDSLMEVPAAPGDREFLDVLIKRAPELFEAGLRGLPYEVRGGLADLPAGMQDLKSGKVSRRPTSLQGCCVVLVQDDIDMVRMQAGFRA</sequence>
<dbReference type="Proteomes" id="UP000473826">
    <property type="component" value="Unassembled WGS sequence"/>
</dbReference>
<protein>
    <recommendedName>
        <fullName evidence="1">Alcohol dehydrogenase-like C-terminal domain-containing protein</fullName>
    </recommendedName>
</protein>
<keyword evidence="3" id="KW-1185">Reference proteome</keyword>
<reference evidence="2 3" key="1">
    <citation type="journal article" date="2019" name="PLoS Genet.">
        <title>Convergent evolution of linked mating-type loci in basidiomycete fungi.</title>
        <authorList>
            <person name="Sun S."/>
            <person name="Coelho M.A."/>
            <person name="Heitman J."/>
            <person name="Nowrousian M."/>
        </authorList>
    </citation>
    <scope>NUCLEOTIDE SEQUENCE [LARGE SCALE GENOMIC DNA]</scope>
    <source>
        <strain evidence="2 3">CBS 4282</strain>
    </source>
</reference>
<dbReference type="GO" id="GO:0016651">
    <property type="term" value="F:oxidoreductase activity, acting on NAD(P)H"/>
    <property type="evidence" value="ECO:0007669"/>
    <property type="project" value="InterPro"/>
</dbReference>